<feature type="transmembrane region" description="Helical" evidence="1">
    <location>
        <begin position="45"/>
        <end position="64"/>
    </location>
</feature>
<feature type="transmembrane region" description="Helical" evidence="1">
    <location>
        <begin position="189"/>
        <end position="211"/>
    </location>
</feature>
<organism evidence="3 4">
    <name type="scientific">Salvia divinorum</name>
    <name type="common">Maria pastora</name>
    <name type="synonym">Diviner's sage</name>
    <dbReference type="NCBI Taxonomy" id="28513"/>
    <lineage>
        <taxon>Eukaryota</taxon>
        <taxon>Viridiplantae</taxon>
        <taxon>Streptophyta</taxon>
        <taxon>Embryophyta</taxon>
        <taxon>Tracheophyta</taxon>
        <taxon>Spermatophyta</taxon>
        <taxon>Magnoliopsida</taxon>
        <taxon>eudicotyledons</taxon>
        <taxon>Gunneridae</taxon>
        <taxon>Pentapetalae</taxon>
        <taxon>asterids</taxon>
        <taxon>lamiids</taxon>
        <taxon>Lamiales</taxon>
        <taxon>Lamiaceae</taxon>
        <taxon>Nepetoideae</taxon>
        <taxon>Mentheae</taxon>
        <taxon>Salviinae</taxon>
        <taxon>Salvia</taxon>
        <taxon>Salvia subgen. Calosphace</taxon>
    </lineage>
</organism>
<proteinExistence type="predicted"/>
<dbReference type="Pfam" id="PF13968">
    <property type="entry name" value="DUF4220"/>
    <property type="match status" value="1"/>
</dbReference>
<sequence>MPTIRQKSSTKELLSCPPKRYGKKEERAAFFHFSWKQTIFWSSSIRFKLCLIMLSSVVGALILVEKRRSLMEGLEVLPLNLMTFFDEWEVRVSIILSLVLQILLIALGSRRKYICRLWIRIVLWSAYLLADWVAVVSLGIISKNTLDKCHKKINDETGIELRWFWAQFFLLHLGGPDTITAYSLEDNELWLRHLVGMVIQTGLAFYVLLVAMPGSDWLPSLSVLIFIAGGIKYGERLSTLCAANSENFRHSMLPEPDPGPNYAKFMEEYALKGAEGFCVSVDEVKEIHAPAQHNFPDEPGVREAYDLFLTFKRLFADTILSFQDRDRSKSYFMTLSGKKAFEVVEIELGFMFDELYTKASIVYNLRGCILRTITFSCTLIAWMVFIFVCDKGKYKMFDLVITHLLLGVAVFLEIYAVWALVNSDWTRRLRGCDRSRRTTSFARVIQWFQQPVKKRWSEKAAQHNLLDICVGNKFAVLPRSIKRVTRIYHYIEKQWHKSFVDVSIDLKELIFKELKSYTHGSDPASMWNRRGSFTLQSYPSLSLDEINERDFDERILLWHIATDLCYSYDPPDNESKETVDHSKHISDYMLYLLIVYPFMLPMGIGMIRFRDTCAEAKVFFRERGAMISTKGEACKKLLEVSTQVPPAKVKGDRSKTVLFDACILAKFLLAMKVQRWEIISKVWVEMLAHAATHCSGNHHAHQLRKGGELLSHVWLLMAHLGITEQFQISQGHARVKIKAK</sequence>
<feature type="transmembrane region" description="Helical" evidence="1">
    <location>
        <begin position="368"/>
        <end position="388"/>
    </location>
</feature>
<dbReference type="Proteomes" id="UP001567538">
    <property type="component" value="Unassembled WGS sequence"/>
</dbReference>
<feature type="transmembrane region" description="Helical" evidence="1">
    <location>
        <begin position="90"/>
        <end position="109"/>
    </location>
</feature>
<dbReference type="InterPro" id="IPR007658">
    <property type="entry name" value="DUF594"/>
</dbReference>
<accession>A0ABD1GSH3</accession>
<keyword evidence="1" id="KW-0472">Membrane</keyword>
<dbReference type="PANTHER" id="PTHR31325">
    <property type="entry name" value="OS01G0798800 PROTEIN-RELATED"/>
    <property type="match status" value="1"/>
</dbReference>
<keyword evidence="4" id="KW-1185">Reference proteome</keyword>
<protein>
    <recommendedName>
        <fullName evidence="2">DUF4220 domain-containing protein</fullName>
    </recommendedName>
</protein>
<keyword evidence="1" id="KW-1133">Transmembrane helix</keyword>
<reference evidence="3 4" key="1">
    <citation type="submission" date="2024-06" db="EMBL/GenBank/DDBJ databases">
        <title>A chromosome level genome sequence of Diviner's sage (Salvia divinorum).</title>
        <authorList>
            <person name="Ford S.A."/>
            <person name="Ro D.-K."/>
            <person name="Ness R.W."/>
            <person name="Phillips M.A."/>
        </authorList>
    </citation>
    <scope>NUCLEOTIDE SEQUENCE [LARGE SCALE GENOMIC DNA]</scope>
    <source>
        <strain evidence="3">SAF-2024a</strain>
        <tissue evidence="3">Leaf</tissue>
    </source>
</reference>
<feature type="transmembrane region" description="Helical" evidence="1">
    <location>
        <begin position="400"/>
        <end position="421"/>
    </location>
</feature>
<evidence type="ECO:0000259" key="2">
    <source>
        <dbReference type="Pfam" id="PF13968"/>
    </source>
</evidence>
<gene>
    <name evidence="3" type="ORF">AAHA92_23607</name>
</gene>
<evidence type="ECO:0000256" key="1">
    <source>
        <dbReference type="SAM" id="Phobius"/>
    </source>
</evidence>
<keyword evidence="1" id="KW-0812">Transmembrane</keyword>
<dbReference type="InterPro" id="IPR025315">
    <property type="entry name" value="DUF4220"/>
</dbReference>
<dbReference type="AlphaFoldDB" id="A0ABD1GSH3"/>
<evidence type="ECO:0000313" key="3">
    <source>
        <dbReference type="EMBL" id="KAL1547093.1"/>
    </source>
</evidence>
<feature type="domain" description="DUF4220" evidence="2">
    <location>
        <begin position="124"/>
        <end position="467"/>
    </location>
</feature>
<feature type="transmembrane region" description="Helical" evidence="1">
    <location>
        <begin position="121"/>
        <end position="142"/>
    </location>
</feature>
<dbReference type="Pfam" id="PF04578">
    <property type="entry name" value="DUF594"/>
    <property type="match status" value="1"/>
</dbReference>
<dbReference type="EMBL" id="JBEAFC010000008">
    <property type="protein sequence ID" value="KAL1547093.1"/>
    <property type="molecule type" value="Genomic_DNA"/>
</dbReference>
<evidence type="ECO:0000313" key="4">
    <source>
        <dbReference type="Proteomes" id="UP001567538"/>
    </source>
</evidence>
<name>A0ABD1GSH3_SALDI</name>
<feature type="transmembrane region" description="Helical" evidence="1">
    <location>
        <begin position="588"/>
        <end position="609"/>
    </location>
</feature>
<comment type="caution">
    <text evidence="3">The sequence shown here is derived from an EMBL/GenBank/DDBJ whole genome shotgun (WGS) entry which is preliminary data.</text>
</comment>